<dbReference type="InterPro" id="IPR003680">
    <property type="entry name" value="Flavodoxin_fold"/>
</dbReference>
<dbReference type="EMBL" id="FNDN01000001">
    <property type="protein sequence ID" value="SDH28004.1"/>
    <property type="molecule type" value="Genomic_DNA"/>
</dbReference>
<dbReference type="GO" id="GO:0005829">
    <property type="term" value="C:cytosol"/>
    <property type="evidence" value="ECO:0007669"/>
    <property type="project" value="TreeGrafter"/>
</dbReference>
<dbReference type="Gene3D" id="3.40.50.360">
    <property type="match status" value="1"/>
</dbReference>
<dbReference type="GO" id="GO:0003955">
    <property type="term" value="F:NAD(P)H dehydrogenase (quinone) activity"/>
    <property type="evidence" value="ECO:0007669"/>
    <property type="project" value="TreeGrafter"/>
</dbReference>
<keyword evidence="5" id="KW-1185">Reference proteome</keyword>
<dbReference type="InterPro" id="IPR029039">
    <property type="entry name" value="Flavoprotein-like_sf"/>
</dbReference>
<dbReference type="PANTHER" id="PTHR10204">
    <property type="entry name" value="NAD P H OXIDOREDUCTASE-RELATED"/>
    <property type="match status" value="1"/>
</dbReference>
<sequence length="238" mass="26921">MTKALWVLAHPDRCSLSAHLRDVGVDTLRSEGWEVEESDLYAMEWDPILVREGGDDVRAEQEKLCAADLVVLQFPLWWYGVPAIMKGWIDRVFEQGFAYDVLNPATGRSRKYGDGGLVGRRALAVVTAGDRPGSLGHRGISGHIDDVLWPLLHGTFWYTGMSALRPHLVANTRAVDDESIGVVDDELRRRIRGLKAEDPIDYLPMTEEHYDHAIRLHPHRSESFEGNLAHRRRPERPA</sequence>
<dbReference type="SUPFAM" id="SSF52218">
    <property type="entry name" value="Flavoproteins"/>
    <property type="match status" value="1"/>
</dbReference>
<proteinExistence type="inferred from homology"/>
<dbReference type="InterPro" id="IPR051545">
    <property type="entry name" value="NAD(P)H_dehydrogenase_qn"/>
</dbReference>
<dbReference type="PANTHER" id="PTHR10204:SF34">
    <property type="entry name" value="NAD(P)H DEHYDROGENASE [QUINONE] 1 ISOFORM 1"/>
    <property type="match status" value="1"/>
</dbReference>
<evidence type="ECO:0000259" key="3">
    <source>
        <dbReference type="Pfam" id="PF02525"/>
    </source>
</evidence>
<evidence type="ECO:0000313" key="5">
    <source>
        <dbReference type="Proteomes" id="UP000183263"/>
    </source>
</evidence>
<evidence type="ECO:0000313" key="4">
    <source>
        <dbReference type="EMBL" id="SDH28004.1"/>
    </source>
</evidence>
<comment type="similarity">
    <text evidence="1">Belongs to the NAD(P)H dehydrogenase (quinone) family.</text>
</comment>
<feature type="domain" description="Flavodoxin-like fold" evidence="3">
    <location>
        <begin position="3"/>
        <end position="177"/>
    </location>
</feature>
<dbReference type="Pfam" id="PF02525">
    <property type="entry name" value="Flavodoxin_2"/>
    <property type="match status" value="1"/>
</dbReference>
<name>A0A1G8B4E4_9NOCA</name>
<protein>
    <submittedName>
        <fullName evidence="4">NAD(P)H dehydrogenase (Quinone)</fullName>
    </submittedName>
</protein>
<evidence type="ECO:0000256" key="1">
    <source>
        <dbReference type="ARBA" id="ARBA00006252"/>
    </source>
</evidence>
<dbReference type="OrthoDB" id="9798454at2"/>
<organism evidence="4 5">
    <name type="scientific">Rhodococcus triatomae</name>
    <dbReference type="NCBI Taxonomy" id="300028"/>
    <lineage>
        <taxon>Bacteria</taxon>
        <taxon>Bacillati</taxon>
        <taxon>Actinomycetota</taxon>
        <taxon>Actinomycetes</taxon>
        <taxon>Mycobacteriales</taxon>
        <taxon>Nocardiaceae</taxon>
        <taxon>Rhodococcus</taxon>
    </lineage>
</organism>
<keyword evidence="2" id="KW-0560">Oxidoreductase</keyword>
<gene>
    <name evidence="4" type="ORF">SAMN05444695_101644</name>
</gene>
<dbReference type="Proteomes" id="UP000183263">
    <property type="component" value="Unassembled WGS sequence"/>
</dbReference>
<accession>A0A1G8B4E4</accession>
<reference evidence="4 5" key="1">
    <citation type="submission" date="2016-10" db="EMBL/GenBank/DDBJ databases">
        <authorList>
            <person name="de Groot N.N."/>
        </authorList>
    </citation>
    <scope>NUCLEOTIDE SEQUENCE [LARGE SCALE GENOMIC DNA]</scope>
    <source>
        <strain evidence="4 5">DSM 44892</strain>
    </source>
</reference>
<dbReference type="RefSeq" id="WP_072736154.1">
    <property type="nucleotide sequence ID" value="NZ_CP048813.1"/>
</dbReference>
<evidence type="ECO:0000256" key="2">
    <source>
        <dbReference type="ARBA" id="ARBA00023002"/>
    </source>
</evidence>
<dbReference type="AlphaFoldDB" id="A0A1G8B4E4"/>